<dbReference type="SUPFAM" id="SSF56801">
    <property type="entry name" value="Acetyl-CoA synthetase-like"/>
    <property type="match status" value="1"/>
</dbReference>
<comment type="caution">
    <text evidence="3">The sequence shown here is derived from an EMBL/GenBank/DDBJ whole genome shotgun (WGS) entry which is preliminary data.</text>
</comment>
<dbReference type="GO" id="GO:0016405">
    <property type="term" value="F:CoA-ligase activity"/>
    <property type="evidence" value="ECO:0007669"/>
    <property type="project" value="TreeGrafter"/>
</dbReference>
<evidence type="ECO:0000259" key="2">
    <source>
        <dbReference type="Pfam" id="PF00501"/>
    </source>
</evidence>
<feature type="domain" description="AMP-dependent synthetase/ligase" evidence="2">
    <location>
        <begin position="35"/>
        <end position="163"/>
    </location>
</feature>
<protein>
    <recommendedName>
        <fullName evidence="2">AMP-dependent synthetase/ligase domain-containing protein</fullName>
    </recommendedName>
</protein>
<dbReference type="EMBL" id="LAZR01004629">
    <property type="protein sequence ID" value="KKN06918.1"/>
    <property type="molecule type" value="Genomic_DNA"/>
</dbReference>
<dbReference type="PANTHER" id="PTHR24096">
    <property type="entry name" value="LONG-CHAIN-FATTY-ACID--COA LIGASE"/>
    <property type="match status" value="1"/>
</dbReference>
<name>A0A0F9QNP4_9ZZZZ</name>
<reference evidence="3" key="1">
    <citation type="journal article" date="2015" name="Nature">
        <title>Complex archaea that bridge the gap between prokaryotes and eukaryotes.</title>
        <authorList>
            <person name="Spang A."/>
            <person name="Saw J.H."/>
            <person name="Jorgensen S.L."/>
            <person name="Zaremba-Niedzwiedzka K."/>
            <person name="Martijn J."/>
            <person name="Lind A.E."/>
            <person name="van Eijk R."/>
            <person name="Schleper C."/>
            <person name="Guy L."/>
            <person name="Ettema T.J."/>
        </authorList>
    </citation>
    <scope>NUCLEOTIDE SEQUENCE</scope>
</reference>
<feature type="non-terminal residue" evidence="3">
    <location>
        <position position="190"/>
    </location>
</feature>
<dbReference type="Gene3D" id="3.40.50.980">
    <property type="match status" value="1"/>
</dbReference>
<dbReference type="AlphaFoldDB" id="A0A0F9QNP4"/>
<feature type="transmembrane region" description="Helical" evidence="1">
    <location>
        <begin position="91"/>
        <end position="112"/>
    </location>
</feature>
<dbReference type="Pfam" id="PF00501">
    <property type="entry name" value="AMP-binding"/>
    <property type="match status" value="1"/>
</dbReference>
<keyword evidence="1" id="KW-1133">Transmembrane helix</keyword>
<dbReference type="InterPro" id="IPR000873">
    <property type="entry name" value="AMP-dep_synth/lig_dom"/>
</dbReference>
<dbReference type="PANTHER" id="PTHR24096:SF422">
    <property type="entry name" value="BCDNA.GH02901"/>
    <property type="match status" value="1"/>
</dbReference>
<proteinExistence type="predicted"/>
<keyword evidence="1" id="KW-0812">Transmembrane</keyword>
<evidence type="ECO:0000313" key="3">
    <source>
        <dbReference type="EMBL" id="KKN06918.1"/>
    </source>
</evidence>
<accession>A0A0F9QNP4</accession>
<keyword evidence="1" id="KW-0472">Membrane</keyword>
<evidence type="ECO:0000256" key="1">
    <source>
        <dbReference type="SAM" id="Phobius"/>
    </source>
</evidence>
<organism evidence="3">
    <name type="scientific">marine sediment metagenome</name>
    <dbReference type="NCBI Taxonomy" id="412755"/>
    <lineage>
        <taxon>unclassified sequences</taxon>
        <taxon>metagenomes</taxon>
        <taxon>ecological metagenomes</taxon>
    </lineage>
</organism>
<gene>
    <name evidence="3" type="ORF">LCGC14_1072350</name>
</gene>
<sequence>MESSPYSEKIWLKSYDKHVRPEIDLEIYSIAEMWKRTVKNYPNSLCYDFQGAKATFKEANNFINSFANFLVENGIKKGDLVAINLPNLPQFIVALFGAFSAGCAATGMNFLLQPNEIVYQLKDSGAVVIITTDAFYEEKVRKALQVGETDVKIVITTNVADMLELEPSMKEQLIKIGKLPIGKVEPLDGI</sequence>